<accession>C9PSB2</accession>
<protein>
    <recommendedName>
        <fullName evidence="3">Der GTPase-activating protein YihI</fullName>
    </recommendedName>
</protein>
<keyword evidence="1 3" id="KW-0343">GTPase activation</keyword>
<dbReference type="Proteomes" id="UP000005519">
    <property type="component" value="Unassembled WGS sequence"/>
</dbReference>
<dbReference type="GO" id="GO:0005096">
    <property type="term" value="F:GTPase activator activity"/>
    <property type="evidence" value="ECO:0007669"/>
    <property type="project" value="UniProtKB-KW"/>
</dbReference>
<dbReference type="NCBIfam" id="NF003560">
    <property type="entry name" value="PRK05244.1-1"/>
    <property type="match status" value="1"/>
</dbReference>
<evidence type="ECO:0000256" key="1">
    <source>
        <dbReference type="ARBA" id="ARBA00022468"/>
    </source>
</evidence>
<dbReference type="HAMAP" id="MF_01058">
    <property type="entry name" value="GAP_YihI"/>
    <property type="match status" value="1"/>
</dbReference>
<evidence type="ECO:0000313" key="5">
    <source>
        <dbReference type="EMBL" id="EEX49531.1"/>
    </source>
</evidence>
<evidence type="ECO:0000256" key="2">
    <source>
        <dbReference type="ARBA" id="ARBA00022517"/>
    </source>
</evidence>
<comment type="function">
    <text evidence="3">A GTPase-activating protein (GAP) that modifies Der/EngA GTPase function. May play a role in ribosome biogenesis.</text>
</comment>
<evidence type="ECO:0000256" key="4">
    <source>
        <dbReference type="SAM" id="MobiDB-lite"/>
    </source>
</evidence>
<keyword evidence="2 3" id="KW-0690">Ribosome biogenesis</keyword>
<dbReference type="InterPro" id="IPR007336">
    <property type="entry name" value="YihI"/>
</dbReference>
<sequence length="203" mass="23475">MVQFATNDKLREKNMARKKKTRRITDIMPARKVDKKVELPKGKPGKKLTRYELDAKAREDKKKRKHKGLASGSRHSATENNANNQALEKKDPRIGSRKKVPLIVEFVNKPEKGMTIPPMKLEEKAPKLDPMLELEQLENNECLNQLLDELDAGKTLNADDQKFVDECLDRIAQLMDELGISDEEDTEEDLYRTFEKIDINQFR</sequence>
<feature type="compositionally biased region" description="Basic and acidic residues" evidence="4">
    <location>
        <begin position="49"/>
        <end position="60"/>
    </location>
</feature>
<feature type="compositionally biased region" description="Polar residues" evidence="4">
    <location>
        <begin position="73"/>
        <end position="86"/>
    </location>
</feature>
<comment type="similarity">
    <text evidence="3">Belongs to the YihI family.</text>
</comment>
<organism evidence="5 6">
    <name type="scientific">Pasteurella dagmatis ATCC 43325</name>
    <dbReference type="NCBI Taxonomy" id="667128"/>
    <lineage>
        <taxon>Bacteria</taxon>
        <taxon>Pseudomonadati</taxon>
        <taxon>Pseudomonadota</taxon>
        <taxon>Gammaproteobacteria</taxon>
        <taxon>Pasteurellales</taxon>
        <taxon>Pasteurellaceae</taxon>
        <taxon>Pasteurella</taxon>
    </lineage>
</organism>
<keyword evidence="6" id="KW-1185">Reference proteome</keyword>
<evidence type="ECO:0000313" key="6">
    <source>
        <dbReference type="Proteomes" id="UP000005519"/>
    </source>
</evidence>
<gene>
    <name evidence="3" type="primary">yihI</name>
    <name evidence="5" type="ORF">HMPREF0621_1886</name>
</gene>
<reference evidence="5 6" key="1">
    <citation type="submission" date="2009-10" db="EMBL/GenBank/DDBJ databases">
        <authorList>
            <person name="Muzny D."/>
            <person name="Qin X."/>
            <person name="Deng J."/>
            <person name="Jiang H."/>
            <person name="Liu Y."/>
            <person name="Qu J."/>
            <person name="Song X.-Z."/>
            <person name="Zhang L."/>
            <person name="Thornton R."/>
            <person name="Coyle M."/>
            <person name="Francisco L."/>
            <person name="Jackson L."/>
            <person name="Javaid M."/>
            <person name="Korchina V."/>
            <person name="Kovar C."/>
            <person name="Mata R."/>
            <person name="Mathew T."/>
            <person name="Ngo R."/>
            <person name="Nguyen L."/>
            <person name="Nguyen N."/>
            <person name="Okwuonu G."/>
            <person name="Ongeri F."/>
            <person name="Pham C."/>
            <person name="Simmons D."/>
            <person name="Wilczek-Boney K."/>
            <person name="Hale W."/>
            <person name="Jakkamsetti A."/>
            <person name="Pham P."/>
            <person name="Ruth R."/>
            <person name="San Lucas F."/>
            <person name="Warren J."/>
            <person name="Zhang J."/>
            <person name="Zhao Z."/>
            <person name="Zhou C."/>
            <person name="Zhu D."/>
            <person name="Lee S."/>
            <person name="Bess C."/>
            <person name="Blankenburg K."/>
            <person name="Forbes L."/>
            <person name="Fu Q."/>
            <person name="Gubbala S."/>
            <person name="Hirani K."/>
            <person name="Jayaseelan J.C."/>
            <person name="Lara F."/>
            <person name="Munidasa M."/>
            <person name="Palculict T."/>
            <person name="Patil S."/>
            <person name="Pu L.-L."/>
            <person name="Saada N."/>
            <person name="Tang L."/>
            <person name="Weissenberger G."/>
            <person name="Zhu Y."/>
            <person name="Hemphill L."/>
            <person name="Shang Y."/>
            <person name="Youmans B."/>
            <person name="Ayvaz T."/>
            <person name="Ross M."/>
            <person name="Santibanez J."/>
            <person name="Aqrawi P."/>
            <person name="Gross S."/>
            <person name="Joshi V."/>
            <person name="Fowler G."/>
            <person name="Nazareth L."/>
            <person name="Reid J."/>
            <person name="Worley K."/>
            <person name="Petrosino J."/>
            <person name="Highlander S."/>
            <person name="Gibbs R."/>
        </authorList>
    </citation>
    <scope>NUCLEOTIDE SEQUENCE [LARGE SCALE GENOMIC DNA]</scope>
    <source>
        <strain evidence="5 6">ATCC 43325</strain>
    </source>
</reference>
<feature type="compositionally biased region" description="Basic and acidic residues" evidence="4">
    <location>
        <begin position="23"/>
        <end position="41"/>
    </location>
</feature>
<feature type="region of interest" description="Disordered" evidence="4">
    <location>
        <begin position="1"/>
        <end position="94"/>
    </location>
</feature>
<dbReference type="Pfam" id="PF04220">
    <property type="entry name" value="YihI"/>
    <property type="match status" value="1"/>
</dbReference>
<proteinExistence type="inferred from homology"/>
<comment type="subunit">
    <text evidence="3">Interacts with Der.</text>
</comment>
<evidence type="ECO:0000256" key="3">
    <source>
        <dbReference type="HAMAP-Rule" id="MF_01058"/>
    </source>
</evidence>
<name>C9PSB2_9PAST</name>
<dbReference type="STRING" id="667128.HMPREF0621_1886"/>
<dbReference type="AlphaFoldDB" id="C9PSB2"/>
<dbReference type="GO" id="GO:0042254">
    <property type="term" value="P:ribosome biogenesis"/>
    <property type="evidence" value="ECO:0007669"/>
    <property type="project" value="UniProtKB-KW"/>
</dbReference>
<comment type="caution">
    <text evidence="5">The sequence shown here is derived from an EMBL/GenBank/DDBJ whole genome shotgun (WGS) entry which is preliminary data.</text>
</comment>
<dbReference type="HOGENOM" id="CLU_094104_2_0_6"/>
<dbReference type="EMBL" id="ACZR01000019">
    <property type="protein sequence ID" value="EEX49531.1"/>
    <property type="molecule type" value="Genomic_DNA"/>
</dbReference>